<evidence type="ECO:0000313" key="8">
    <source>
        <dbReference type="EMBL" id="GAA4503883.1"/>
    </source>
</evidence>
<dbReference type="PIRSF" id="PIRSF006603">
    <property type="entry name" value="DinF"/>
    <property type="match status" value="1"/>
</dbReference>
<keyword evidence="5 7" id="KW-1133">Transmembrane helix</keyword>
<evidence type="ECO:0000256" key="6">
    <source>
        <dbReference type="ARBA" id="ARBA00023136"/>
    </source>
</evidence>
<sequence>MFKDKQFIADIMRIALPITIQSVIMSLLSMADQLMVGQLGEVAIAAVGISAKLTSIVSVVLGGLAAGISIFCAQYWGKRDETSIRHLLGFGLLIGLLFAGALALLVGCLPRWAMSPFTTDETLLNEGAIYVQLLAWSYLPCMLTMMYSAVLRSTGQVKLPMYASTSAVVINVVLNYLLIFGHLGFPKLGLMGAAIATCLARSIEFLIILVAAYWQRHVVAFRHLGELFGMEAGLFRRFFATCLPIVMTELLWVLGESGYAVVYGRMGTDEIAAMTMTYPLQGLAIGLLCGLAGAASVLVGNRLGAGNFDGAIDYANKLIRIGVLFALAVGGLVALASPFYVALYGTSAEVQQMGQFCVLVFCGFLWVKVANMIVAGGVLNSGGDSKFVFAMESMATWLVGVPSGFLMAFYFELPVYWVYLVLSFEELVRLMVGYARVRSKKWVRSLVDDEPQAALAEA</sequence>
<dbReference type="PANTHER" id="PTHR42925">
    <property type="entry name" value="MULTIDRUG AND TOXIN EFFLUX PROTEIN MATE FAMILY"/>
    <property type="match status" value="1"/>
</dbReference>
<reference evidence="9" key="1">
    <citation type="journal article" date="2019" name="Int. J. Syst. Evol. Microbiol.">
        <title>The Global Catalogue of Microorganisms (GCM) 10K type strain sequencing project: providing services to taxonomists for standard genome sequencing and annotation.</title>
        <authorList>
            <consortium name="The Broad Institute Genomics Platform"/>
            <consortium name="The Broad Institute Genome Sequencing Center for Infectious Disease"/>
            <person name="Wu L."/>
            <person name="Ma J."/>
        </authorList>
    </citation>
    <scope>NUCLEOTIDE SEQUENCE [LARGE SCALE GENOMIC DNA]</scope>
    <source>
        <strain evidence="9">JCM 32226</strain>
    </source>
</reference>
<evidence type="ECO:0000256" key="5">
    <source>
        <dbReference type="ARBA" id="ARBA00022989"/>
    </source>
</evidence>
<dbReference type="InterPro" id="IPR047135">
    <property type="entry name" value="YsiQ"/>
</dbReference>
<keyword evidence="2" id="KW-0813">Transport</keyword>
<evidence type="ECO:0000256" key="1">
    <source>
        <dbReference type="ARBA" id="ARBA00004429"/>
    </source>
</evidence>
<dbReference type="InterPro" id="IPR048279">
    <property type="entry name" value="MdtK-like"/>
</dbReference>
<dbReference type="Pfam" id="PF01554">
    <property type="entry name" value="MatE"/>
    <property type="match status" value="2"/>
</dbReference>
<feature type="transmembrane region" description="Helical" evidence="7">
    <location>
        <begin position="43"/>
        <end position="76"/>
    </location>
</feature>
<dbReference type="NCBIfam" id="TIGR00797">
    <property type="entry name" value="matE"/>
    <property type="match status" value="1"/>
</dbReference>
<keyword evidence="3" id="KW-1003">Cell membrane</keyword>
<evidence type="ECO:0000256" key="2">
    <source>
        <dbReference type="ARBA" id="ARBA00022448"/>
    </source>
</evidence>
<feature type="transmembrane region" description="Helical" evidence="7">
    <location>
        <begin position="12"/>
        <end position="31"/>
    </location>
</feature>
<feature type="transmembrane region" description="Helical" evidence="7">
    <location>
        <begin position="234"/>
        <end position="255"/>
    </location>
</feature>
<keyword evidence="6 7" id="KW-0472">Membrane</keyword>
<dbReference type="EMBL" id="BAABFC010000028">
    <property type="protein sequence ID" value="GAA4503883.1"/>
    <property type="molecule type" value="Genomic_DNA"/>
</dbReference>
<keyword evidence="9" id="KW-1185">Reference proteome</keyword>
<feature type="transmembrane region" description="Helical" evidence="7">
    <location>
        <begin position="191"/>
        <end position="214"/>
    </location>
</feature>
<feature type="transmembrane region" description="Helical" evidence="7">
    <location>
        <begin position="162"/>
        <end position="185"/>
    </location>
</feature>
<comment type="subcellular location">
    <subcellularLocation>
        <location evidence="1">Cell inner membrane</location>
        <topology evidence="1">Multi-pass membrane protein</topology>
    </subcellularLocation>
</comment>
<dbReference type="InterPro" id="IPR002528">
    <property type="entry name" value="MATE_fam"/>
</dbReference>
<keyword evidence="4 7" id="KW-0812">Transmembrane</keyword>
<dbReference type="RefSeq" id="WP_345014735.1">
    <property type="nucleotide sequence ID" value="NZ_BAABFC010000028.1"/>
</dbReference>
<feature type="transmembrane region" description="Helical" evidence="7">
    <location>
        <begin position="353"/>
        <end position="375"/>
    </location>
</feature>
<feature type="transmembrane region" description="Helical" evidence="7">
    <location>
        <begin position="416"/>
        <end position="435"/>
    </location>
</feature>
<evidence type="ECO:0000256" key="4">
    <source>
        <dbReference type="ARBA" id="ARBA00022692"/>
    </source>
</evidence>
<feature type="transmembrane region" description="Helical" evidence="7">
    <location>
        <begin position="88"/>
        <end position="107"/>
    </location>
</feature>
<dbReference type="Proteomes" id="UP001501321">
    <property type="component" value="Unassembled WGS sequence"/>
</dbReference>
<name>A0ABP8QJ15_9GAMM</name>
<protein>
    <submittedName>
        <fullName evidence="8">MATE family efflux transporter</fullName>
    </submittedName>
</protein>
<feature type="transmembrane region" description="Helical" evidence="7">
    <location>
        <begin position="127"/>
        <end position="150"/>
    </location>
</feature>
<proteinExistence type="predicted"/>
<organism evidence="8 9">
    <name type="scientific">Pseudaeromonas paramecii</name>
    <dbReference type="NCBI Taxonomy" id="2138166"/>
    <lineage>
        <taxon>Bacteria</taxon>
        <taxon>Pseudomonadati</taxon>
        <taxon>Pseudomonadota</taxon>
        <taxon>Gammaproteobacteria</taxon>
        <taxon>Aeromonadales</taxon>
        <taxon>Aeromonadaceae</taxon>
        <taxon>Pseudaeromonas</taxon>
    </lineage>
</organism>
<evidence type="ECO:0000313" key="9">
    <source>
        <dbReference type="Proteomes" id="UP001501321"/>
    </source>
</evidence>
<feature type="transmembrane region" description="Helical" evidence="7">
    <location>
        <begin position="321"/>
        <end position="341"/>
    </location>
</feature>
<evidence type="ECO:0000256" key="3">
    <source>
        <dbReference type="ARBA" id="ARBA00022475"/>
    </source>
</evidence>
<feature type="transmembrane region" description="Helical" evidence="7">
    <location>
        <begin position="275"/>
        <end position="300"/>
    </location>
</feature>
<comment type="caution">
    <text evidence="8">The sequence shown here is derived from an EMBL/GenBank/DDBJ whole genome shotgun (WGS) entry which is preliminary data.</text>
</comment>
<evidence type="ECO:0000256" key="7">
    <source>
        <dbReference type="SAM" id="Phobius"/>
    </source>
</evidence>
<feature type="transmembrane region" description="Helical" evidence="7">
    <location>
        <begin position="387"/>
        <end position="410"/>
    </location>
</feature>
<accession>A0ABP8QJ15</accession>
<gene>
    <name evidence="8" type="ORF">GCM10023095_30840</name>
</gene>
<dbReference type="PANTHER" id="PTHR42925:SF2">
    <property type="entry name" value="NA+ DRIVEN MULTIDRUG EFFLUX PUMP"/>
    <property type="match status" value="1"/>
</dbReference>
<dbReference type="CDD" id="cd13134">
    <property type="entry name" value="MATE_like_8"/>
    <property type="match status" value="1"/>
</dbReference>